<organism evidence="1 2">
    <name type="scientific">Hymenobacter aerilatus</name>
    <dbReference type="NCBI Taxonomy" id="2932251"/>
    <lineage>
        <taxon>Bacteria</taxon>
        <taxon>Pseudomonadati</taxon>
        <taxon>Bacteroidota</taxon>
        <taxon>Cytophagia</taxon>
        <taxon>Cytophagales</taxon>
        <taxon>Hymenobacteraceae</taxon>
        <taxon>Hymenobacter</taxon>
    </lineage>
</organism>
<reference evidence="1 2" key="1">
    <citation type="submission" date="2022-04" db="EMBL/GenBank/DDBJ databases">
        <title>Hymenobacter sp. isolated from the air.</title>
        <authorList>
            <person name="Won M."/>
            <person name="Lee C.-M."/>
            <person name="Woen H.-Y."/>
            <person name="Kwon S.-W."/>
        </authorList>
    </citation>
    <scope>NUCLEOTIDE SEQUENCE [LARGE SCALE GENOMIC DNA]</scope>
    <source>
        <strain evidence="2">5413 J-13</strain>
    </source>
</reference>
<accession>A0A8T9T0J7</accession>
<protein>
    <submittedName>
        <fullName evidence="1">Uncharacterized protein</fullName>
    </submittedName>
</protein>
<proteinExistence type="predicted"/>
<evidence type="ECO:0000313" key="2">
    <source>
        <dbReference type="Proteomes" id="UP000829925"/>
    </source>
</evidence>
<sequence length="127" mass="13799">MVHLAIRGEGSMLIGGEQRPYHWGTLQSRIFCENRGVELSGYQEAVSELTGAGGLKDSVLIVDLVHSALAAGAELHDLPFEYTPKKVSFWVDEAAQTTPEEIAKFFQTARDLATTAPGKAKGPKEQK</sequence>
<gene>
    <name evidence="1" type="ORF">MUN82_08700</name>
</gene>
<keyword evidence="2" id="KW-1185">Reference proteome</keyword>
<evidence type="ECO:0000313" key="1">
    <source>
        <dbReference type="EMBL" id="UOR07161.1"/>
    </source>
</evidence>
<dbReference type="Proteomes" id="UP000829925">
    <property type="component" value="Chromosome"/>
</dbReference>
<dbReference type="KEGG" id="haei:MUN82_08700"/>
<name>A0A8T9T0J7_9BACT</name>
<dbReference type="RefSeq" id="WP_245096702.1">
    <property type="nucleotide sequence ID" value="NZ_CP095053.1"/>
</dbReference>
<dbReference type="EMBL" id="CP095053">
    <property type="protein sequence ID" value="UOR07161.1"/>
    <property type="molecule type" value="Genomic_DNA"/>
</dbReference>
<dbReference type="AlphaFoldDB" id="A0A8T9T0J7"/>